<evidence type="ECO:0000256" key="1">
    <source>
        <dbReference type="ARBA" id="ARBA00022691"/>
    </source>
</evidence>
<proteinExistence type="inferred from homology"/>
<evidence type="ECO:0000256" key="2">
    <source>
        <dbReference type="ARBA" id="ARBA00033753"/>
    </source>
</evidence>
<evidence type="ECO:0000259" key="3">
    <source>
        <dbReference type="PROSITE" id="PS51668"/>
    </source>
</evidence>
<dbReference type="Gene3D" id="2.40.30.70">
    <property type="entry name" value="YaeB-like"/>
    <property type="match status" value="1"/>
</dbReference>
<dbReference type="InterPro" id="IPR036413">
    <property type="entry name" value="YaeB-like_sf"/>
</dbReference>
<dbReference type="KEGG" id="fil:BN1229_v1_1540"/>
<accession>A0A0D6JDL2</accession>
<dbReference type="AlphaFoldDB" id="A0A0D6JDL2"/>
<dbReference type="CDD" id="cd09281">
    <property type="entry name" value="UPF0066"/>
    <property type="match status" value="1"/>
</dbReference>
<dbReference type="InterPro" id="IPR023370">
    <property type="entry name" value="TrmO-like_N"/>
</dbReference>
<gene>
    <name evidence="4" type="ORF">YBN1229_v1_1542</name>
</gene>
<dbReference type="PANTHER" id="PTHR12818">
    <property type="entry name" value="TRNA (ADENINE(37)-N6)-METHYLTRANSFERASE"/>
    <property type="match status" value="1"/>
</dbReference>
<dbReference type="InterPro" id="IPR036414">
    <property type="entry name" value="YaeB_N_sf"/>
</dbReference>
<dbReference type="EMBL" id="LN829119">
    <property type="protein sequence ID" value="CPR18067.1"/>
    <property type="molecule type" value="Genomic_DNA"/>
</dbReference>
<sequence length="159" mass="17662">MPEFKPLRPGELKIELPPEIDAGLQFIGVIRTPWPTPSDCPKNSAERKDVEAKIEVSPLFAPGLKDIALFDHLIALYWLDQSRRDLIVQSPSHLDAPRGVFALRSPVRPNPIGLSVIELVDVADNVLTIRNIDCADGTPLLDLKPYFSTTDSYPDAQRP</sequence>
<dbReference type="InterPro" id="IPR023368">
    <property type="entry name" value="UPF0066_cons_site"/>
</dbReference>
<comment type="similarity">
    <text evidence="2">Belongs to the tRNA methyltransferase O family.</text>
</comment>
<name>A0A0D6JDL2_9HYPH</name>
<dbReference type="PROSITE" id="PS51668">
    <property type="entry name" value="TSAA_2"/>
    <property type="match status" value="1"/>
</dbReference>
<dbReference type="OrthoDB" id="9804309at2"/>
<keyword evidence="5" id="KW-1185">Reference proteome</keyword>
<organism evidence="4 5">
    <name type="scientific">Candidatus Filomicrobium marinum</name>
    <dbReference type="NCBI Taxonomy" id="1608628"/>
    <lineage>
        <taxon>Bacteria</taxon>
        <taxon>Pseudomonadati</taxon>
        <taxon>Pseudomonadota</taxon>
        <taxon>Alphaproteobacteria</taxon>
        <taxon>Hyphomicrobiales</taxon>
        <taxon>Hyphomicrobiaceae</taxon>
        <taxon>Filomicrobium</taxon>
    </lineage>
</organism>
<evidence type="ECO:0000313" key="4">
    <source>
        <dbReference type="EMBL" id="CPR18067.1"/>
    </source>
</evidence>
<dbReference type="SUPFAM" id="SSF118196">
    <property type="entry name" value="YaeB-like"/>
    <property type="match status" value="1"/>
</dbReference>
<reference evidence="5" key="1">
    <citation type="submission" date="2015-02" db="EMBL/GenBank/DDBJ databases">
        <authorList>
            <person name="Chooi Y.-H."/>
        </authorList>
    </citation>
    <scope>NUCLEOTIDE SEQUENCE [LARGE SCALE GENOMIC DNA]</scope>
    <source>
        <strain evidence="5">strain Y</strain>
    </source>
</reference>
<evidence type="ECO:0000313" key="5">
    <source>
        <dbReference type="Proteomes" id="UP000033187"/>
    </source>
</evidence>
<protein>
    <recommendedName>
        <fullName evidence="3">TsaA-like domain-containing protein</fullName>
    </recommendedName>
</protein>
<dbReference type="Proteomes" id="UP000033187">
    <property type="component" value="Chromosome 1"/>
</dbReference>
<dbReference type="KEGG" id="fiy:BN1229_v1_1542"/>
<dbReference type="PROSITE" id="PS01318">
    <property type="entry name" value="TSAA_1"/>
    <property type="match status" value="1"/>
</dbReference>
<keyword evidence="1" id="KW-0949">S-adenosyl-L-methionine</keyword>
<dbReference type="RefSeq" id="WP_046477635.1">
    <property type="nucleotide sequence ID" value="NZ_LN829118.1"/>
</dbReference>
<dbReference type="InterPro" id="IPR040372">
    <property type="entry name" value="YaeB-like"/>
</dbReference>
<dbReference type="NCBIfam" id="TIGR00104">
    <property type="entry name" value="tRNA_TsaA"/>
    <property type="match status" value="1"/>
</dbReference>
<dbReference type="Pfam" id="PF01980">
    <property type="entry name" value="TrmO_N"/>
    <property type="match status" value="1"/>
</dbReference>
<dbReference type="PANTHER" id="PTHR12818:SF0">
    <property type="entry name" value="TRNA (ADENINE(37)-N6)-METHYLTRANSFERASE"/>
    <property type="match status" value="1"/>
</dbReference>
<feature type="domain" description="TsaA-like" evidence="3">
    <location>
        <begin position="24"/>
        <end position="155"/>
    </location>
</feature>